<name>A0ACB0L823_TRIPR</name>
<organism evidence="1 2">
    <name type="scientific">Trifolium pratense</name>
    <name type="common">Red clover</name>
    <dbReference type="NCBI Taxonomy" id="57577"/>
    <lineage>
        <taxon>Eukaryota</taxon>
        <taxon>Viridiplantae</taxon>
        <taxon>Streptophyta</taxon>
        <taxon>Embryophyta</taxon>
        <taxon>Tracheophyta</taxon>
        <taxon>Spermatophyta</taxon>
        <taxon>Magnoliopsida</taxon>
        <taxon>eudicotyledons</taxon>
        <taxon>Gunneridae</taxon>
        <taxon>Pentapetalae</taxon>
        <taxon>rosids</taxon>
        <taxon>fabids</taxon>
        <taxon>Fabales</taxon>
        <taxon>Fabaceae</taxon>
        <taxon>Papilionoideae</taxon>
        <taxon>50 kb inversion clade</taxon>
        <taxon>NPAAA clade</taxon>
        <taxon>Hologalegina</taxon>
        <taxon>IRL clade</taxon>
        <taxon>Trifolieae</taxon>
        <taxon>Trifolium</taxon>
    </lineage>
</organism>
<dbReference type="EMBL" id="CASHSV030000409">
    <property type="protein sequence ID" value="CAJ2664940.1"/>
    <property type="molecule type" value="Genomic_DNA"/>
</dbReference>
<comment type="caution">
    <text evidence="1">The sequence shown here is derived from an EMBL/GenBank/DDBJ whole genome shotgun (WGS) entry which is preliminary data.</text>
</comment>
<proteinExistence type="predicted"/>
<evidence type="ECO:0000313" key="1">
    <source>
        <dbReference type="EMBL" id="CAJ2664940.1"/>
    </source>
</evidence>
<gene>
    <name evidence="1" type="ORF">MILVUS5_LOCUS30032</name>
</gene>
<protein>
    <submittedName>
        <fullName evidence="1">Uncharacterized protein</fullName>
    </submittedName>
</protein>
<accession>A0ACB0L823</accession>
<reference evidence="1" key="1">
    <citation type="submission" date="2023-10" db="EMBL/GenBank/DDBJ databases">
        <authorList>
            <person name="Rodriguez Cubillos JULIANA M."/>
            <person name="De Vega J."/>
        </authorList>
    </citation>
    <scope>NUCLEOTIDE SEQUENCE</scope>
</reference>
<dbReference type="Proteomes" id="UP001177021">
    <property type="component" value="Unassembled WGS sequence"/>
</dbReference>
<sequence>MSFNQSKTEKNDAVYRKSGRSSSFNQQRGPSGAYGRGSGGPAPSLSSNKSFNKKSNNAQGGQYRVNPSPVNSTDSNNAPAGRGIHNGTHVQPQLHGASDGPVAKASESTAQRSPKVVPNAPTSQPPPVVSSDTTAPTSPAKGDASKAFPFQFGSIVPGFMNGVAIPPRTSSAPPNLDEQKHAQAHHDSVRSAVPSVPIPPVPKQQQPPRNDAGVTDKSNARETHLGAKAKKDPQVPVLTPASQTQKPSVVPVTGISMSTPFQQPQAPLQFGGPNPQIQSQGMPSTPLHIPLPMPIPIGNVPQVQQPVFVPGLQHHPMHPHGIMHSGHNISFTHQMGHQLPHQLGNMGIGMGPQYPQQQGGKFTGPRKTTPVKITHPDTHEELRLDKRTDGYSDGGSSGARSHPNVPSQSQPVKSIATSQPTNYYPSSSYGSNSPYYQPNSLPLTSSQITPNAQPPIFNYPVNNGPQNVAFMNSPSLNSQPVNKVSTPIPRIAEPPTVERSREVPNVISSAPTGVASVTIKPSGVSAVAESSLTNSSICGVQNNETPSSAASCDTSSPLPQKGSETFSEISTGKSKSSEDSSVLSSLPKQAAASVVGAEKLTMPPSSAVTVDSVSVVTNNEASMREPISGSNSLKDNQKKPGKQGQSSQDQDSVQSPRAANVTSGAVESGISDTKVSTPVGSETNHSSADLPISEGSIAKAADSLSDHKHDKIDESSEDLQSADVPETTKEINDSAENACSDSMSLSASGIKDRPNLEANKAKVTSKGKKKRKEILQKADAAGSTYDLYNAYKGPEEKKETVLISESTENESTSEGLKQLSPDSAQLDSPASEKCGHNKAEPDDWEDAADMSTPKLGVDVKSQQVIDGIGSTAKKYSRDFLLKFAEQCITLPEGFEITADIADPLMSFNNSRDSHPSPGRTDRSRMERRGNVVAEEDRWNKGANAFHSGRGLDGIGSNSGRHGQGRNFGVLRNPGGQVSPQMAGGILSGPMQSGGNQGGMQRNSPDGERWQRSTSFQQRGLIPSPQSPLQMMHRAEKKYEVGKVSDAEEAKQRQLKAILNKLTPQNFDRLFEQVKAVNIDNAVTLTGVISQIFEKALMEPTFCEMYANFCSHLATELPDLSVDNEKITFKRLLLNKCQEEFERGEREQEEANKADEGEVKLSNEERELRRTKARRRMLGNIRLIGELYKKKMLTERIMHECIKKLLGQCQDPDEEDVEALCKLMSTIGEMIDHPKAKEHMDVYFERLRVLSNNMNLSSRVRFMLKDVIDLRRNRWQQRRKVDGPKKIEEVHRDAVQERQAQAQVGRMGRGMGNNQSARRMDFGARGSSMLSPPAQMGGPRGLPTQARGYGLQDARFEERQSYEPRPLSVNFPQRPLGNDSITLVPQGGLARGMSIRGSTASHLSIPDVHSSHGDPHRMAGGINGYSNSSERTPYGSREDLASRYISDRSSSLAGYDHSSAPGHNINYGNRDLRNDDRNLDRPVTTPPHTQLQGPIVSQNASSENAWPEEQLRNMSLSTIREYYSARDVNEVAQCIRDLNSPAFHPSMVSVWVLDSYERKDTERDLLAKLLVKLGKSQDGLLSQTQLNEGFVKVLSNLEDDVNDAPKAPEFLGRIFAELIIESIVSLNEIGQVIHDGGDPPGSLLEVGLAADVLGSTLEAIKHEKGDTVLSEIQTGSNLRLETFRPPNTSTTSRKLEKFI</sequence>
<keyword evidence="2" id="KW-1185">Reference proteome</keyword>
<evidence type="ECO:0000313" key="2">
    <source>
        <dbReference type="Proteomes" id="UP001177021"/>
    </source>
</evidence>